<dbReference type="InterPro" id="IPR023214">
    <property type="entry name" value="HAD_sf"/>
</dbReference>
<dbReference type="NCBIfam" id="TIGR01484">
    <property type="entry name" value="HAD-SF-IIB"/>
    <property type="match status" value="1"/>
</dbReference>
<name>D7A2H1_ANCN5</name>
<comment type="pathway">
    <text evidence="1 4">Glycan biosynthesis; trehalose biosynthesis.</text>
</comment>
<dbReference type="InterPro" id="IPR003337">
    <property type="entry name" value="Trehalose_PPase"/>
</dbReference>
<dbReference type="GO" id="GO:0046872">
    <property type="term" value="F:metal ion binding"/>
    <property type="evidence" value="ECO:0007669"/>
    <property type="project" value="UniProtKB-KW"/>
</dbReference>
<comment type="cofactor">
    <cofactor evidence="4">
        <name>Mg(2+)</name>
        <dbReference type="ChEBI" id="CHEBI:18420"/>
    </cofactor>
</comment>
<comment type="function">
    <text evidence="4">Removes the phosphate from trehalose 6-phosphate to produce free trehalose.</text>
</comment>
<evidence type="ECO:0000313" key="6">
    <source>
        <dbReference type="Proteomes" id="UP000006633"/>
    </source>
</evidence>
<accession>D7A2H1</accession>
<dbReference type="EC" id="3.1.3.12" evidence="4"/>
<dbReference type="NCBIfam" id="TIGR00685">
    <property type="entry name" value="T6PP"/>
    <property type="match status" value="1"/>
</dbReference>
<dbReference type="eggNOG" id="COG1877">
    <property type="taxonomic scope" value="Bacteria"/>
</dbReference>
<dbReference type="Proteomes" id="UP000006633">
    <property type="component" value="Chromosome"/>
</dbReference>
<dbReference type="GO" id="GO:0004805">
    <property type="term" value="F:trehalose-phosphatase activity"/>
    <property type="evidence" value="ECO:0007669"/>
    <property type="project" value="UniProtKB-EC"/>
</dbReference>
<dbReference type="STRING" id="639283.Snov_2339"/>
<evidence type="ECO:0000313" key="5">
    <source>
        <dbReference type="EMBL" id="ADH89634.1"/>
    </source>
</evidence>
<reference evidence="5 6" key="1">
    <citation type="journal article" date="2012" name="Stand. Genomic Sci.">
        <title>Complete genome sequence of the facultatively chemolithoautotrophic and methylotrophic alpha Proteobacterium Starkeya novella type strain (ATCC 8093(T)).</title>
        <authorList>
            <person name="Kappler U."/>
            <person name="Davenport K."/>
            <person name="Beatson S."/>
            <person name="Lucas S."/>
            <person name="Lapidus A."/>
            <person name="Copeland A."/>
            <person name="Berry K.W."/>
            <person name="Glavina Del Rio T."/>
            <person name="Hammon N."/>
            <person name="Dalin E."/>
            <person name="Tice H."/>
            <person name="Pitluck S."/>
            <person name="Richardson P."/>
            <person name="Bruce D."/>
            <person name="Goodwin L.A."/>
            <person name="Han C."/>
            <person name="Tapia R."/>
            <person name="Detter J.C."/>
            <person name="Chang Y.J."/>
            <person name="Jeffries C.D."/>
            <person name="Land M."/>
            <person name="Hauser L."/>
            <person name="Kyrpides N.C."/>
            <person name="Goker M."/>
            <person name="Ivanova N."/>
            <person name="Klenk H.P."/>
            <person name="Woyke T."/>
        </authorList>
    </citation>
    <scope>NUCLEOTIDE SEQUENCE [LARGE SCALE GENOMIC DNA]</scope>
    <source>
        <strain evidence="6">ATCC 8093 / DSM 506 / JCM 20403 / CCM 1077 / IAM 12100 / NBRC 12443 / NCIMB 10456</strain>
    </source>
</reference>
<gene>
    <name evidence="5" type="ordered locus">Snov_2339</name>
</gene>
<keyword evidence="6" id="KW-1185">Reference proteome</keyword>
<evidence type="ECO:0000256" key="3">
    <source>
        <dbReference type="ARBA" id="ARBA00022801"/>
    </source>
</evidence>
<dbReference type="Pfam" id="PF02358">
    <property type="entry name" value="Trehalose_PPase"/>
    <property type="match status" value="1"/>
</dbReference>
<evidence type="ECO:0000256" key="1">
    <source>
        <dbReference type="ARBA" id="ARBA00005199"/>
    </source>
</evidence>
<dbReference type="InterPro" id="IPR036412">
    <property type="entry name" value="HAD-like_sf"/>
</dbReference>
<dbReference type="KEGG" id="sno:Snov_2339"/>
<dbReference type="CDD" id="cd01627">
    <property type="entry name" value="HAD_TPP"/>
    <property type="match status" value="1"/>
</dbReference>
<dbReference type="InterPro" id="IPR006379">
    <property type="entry name" value="HAD-SF_hydro_IIB"/>
</dbReference>
<dbReference type="InterPro" id="IPR044651">
    <property type="entry name" value="OTSB-like"/>
</dbReference>
<protein>
    <recommendedName>
        <fullName evidence="4">Trehalose 6-phosphate phosphatase</fullName>
        <ecNumber evidence="4">3.1.3.12</ecNumber>
    </recommendedName>
</protein>
<comment type="catalytic activity">
    <reaction evidence="4">
        <text>alpha,alpha-trehalose 6-phosphate + H2O = alpha,alpha-trehalose + phosphate</text>
        <dbReference type="Rhea" id="RHEA:23420"/>
        <dbReference type="ChEBI" id="CHEBI:15377"/>
        <dbReference type="ChEBI" id="CHEBI:16551"/>
        <dbReference type="ChEBI" id="CHEBI:43474"/>
        <dbReference type="ChEBI" id="CHEBI:58429"/>
        <dbReference type="EC" id="3.1.3.12"/>
    </reaction>
</comment>
<dbReference type="Gene3D" id="3.30.70.1020">
    <property type="entry name" value="Trehalose-6-phosphate phosphatase related protein, domain 2"/>
    <property type="match status" value="1"/>
</dbReference>
<dbReference type="AlphaFoldDB" id="D7A2H1"/>
<dbReference type="Gene3D" id="3.40.50.1000">
    <property type="entry name" value="HAD superfamily/HAD-like"/>
    <property type="match status" value="1"/>
</dbReference>
<keyword evidence="4" id="KW-0460">Magnesium</keyword>
<dbReference type="UniPathway" id="UPA00299"/>
<evidence type="ECO:0000256" key="2">
    <source>
        <dbReference type="ARBA" id="ARBA00008770"/>
    </source>
</evidence>
<keyword evidence="3 4" id="KW-0378">Hydrolase</keyword>
<proteinExistence type="inferred from homology"/>
<evidence type="ECO:0000256" key="4">
    <source>
        <dbReference type="RuleBase" id="RU361117"/>
    </source>
</evidence>
<dbReference type="SUPFAM" id="SSF56784">
    <property type="entry name" value="HAD-like"/>
    <property type="match status" value="1"/>
</dbReference>
<comment type="similarity">
    <text evidence="2 4">Belongs to the trehalose phosphatase family.</text>
</comment>
<dbReference type="GO" id="GO:0005992">
    <property type="term" value="P:trehalose biosynthetic process"/>
    <property type="evidence" value="ECO:0007669"/>
    <property type="project" value="UniProtKB-UniPathway"/>
</dbReference>
<dbReference type="PANTHER" id="PTHR43768">
    <property type="entry name" value="TREHALOSE 6-PHOSPHATE PHOSPHATASE"/>
    <property type="match status" value="1"/>
</dbReference>
<dbReference type="PANTHER" id="PTHR43768:SF3">
    <property type="entry name" value="TREHALOSE 6-PHOSPHATE PHOSPHATASE"/>
    <property type="match status" value="1"/>
</dbReference>
<sequence>MARARTAPGYGMHPLPEPDWALFLDIDGTLIEHADHPEGVTIPDYLPDLLTNLQVVLGGAVALVSGRTIDWMDKRFAPARLPASGQHGAEIRLAPDTPSVPIPEPKWRKPLEKALDEVLTTWPGVFVEHKPLSLAVHFRAVPQFGDVIMDRVIELGTGLNDGVEFLKGRFVIEVRQGGRDKGTAVEQFMNTALFTGRRPVFLGDDVTDEDGFRAVRAAGGLAVAVGPRPTQQADYRLATPMEVRDWLGTIPEALERVAP</sequence>
<keyword evidence="4" id="KW-0479">Metal-binding</keyword>
<dbReference type="HOGENOM" id="CLU_037265_2_0_5"/>
<dbReference type="EMBL" id="CP002026">
    <property type="protein sequence ID" value="ADH89634.1"/>
    <property type="molecule type" value="Genomic_DNA"/>
</dbReference>
<organism evidence="5 6">
    <name type="scientific">Ancylobacter novellus (strain ATCC 8093 / DSM 506 / JCM 20403 / CCM 1077 / IAM 12100 / NBRC 12443 / NCIMB 10456)</name>
    <name type="common">Starkeya novella</name>
    <dbReference type="NCBI Taxonomy" id="639283"/>
    <lineage>
        <taxon>Bacteria</taxon>
        <taxon>Pseudomonadati</taxon>
        <taxon>Pseudomonadota</taxon>
        <taxon>Alphaproteobacteria</taxon>
        <taxon>Hyphomicrobiales</taxon>
        <taxon>Xanthobacteraceae</taxon>
        <taxon>Ancylobacter</taxon>
    </lineage>
</organism>